<sequence length="389" mass="42004">MNISNIPSNTGISALPLIIAVEDLAGAAYVGQVRSLVVQRQTDLSRFVADTVLSTELQASQADLRQHVTHYLDRLIPETIRVVTTLENCTAIVLSVRKEFSSGLDRDTVQEVRGALLSAFEEALASATETGRLVDRELQAVRPSVGAMARVIDEHVKQLLDEERGQFAVLETDIAAVSKNMTDAVEQTVKSGRKIGVQVKKIVTWIFSLFGAGGDDSEKPKEKEKPEGEGDGDKTEKPGKPNRHTLKKPDEPFPGETIGEISDETSAVLAAGSDLNRHAARLQTLYCELCTLRATLGVAVLIKQQGLDYLNAVTQLRATTAGVAEAWRTLVKACDELGTPGAPGFDASWEQLGRRINWIKDSFTGGAAAIPQLGRVENVVPIDQPGENS</sequence>
<keyword evidence="3" id="KW-1185">Reference proteome</keyword>
<dbReference type="Gene3D" id="1.20.1170.10">
    <property type="match status" value="1"/>
</dbReference>
<proteinExistence type="predicted"/>
<comment type="caution">
    <text evidence="2">The sequence shown here is derived from an EMBL/GenBank/DDBJ whole genome shotgun (WGS) entry which is preliminary data.</text>
</comment>
<reference evidence="2 3" key="1">
    <citation type="submission" date="2014-03" db="EMBL/GenBank/DDBJ databases">
        <title>Draft Genome Sequences of Four Burkholderia Strains.</title>
        <authorList>
            <person name="Liu X.Y."/>
            <person name="Li C.X."/>
            <person name="Xu J.H."/>
        </authorList>
    </citation>
    <scope>NUCLEOTIDE SEQUENCE [LARGE SCALE GENOMIC DNA]</scope>
    <source>
        <strain evidence="2 3">DSM 50014</strain>
    </source>
</reference>
<feature type="compositionally biased region" description="Basic and acidic residues" evidence="1">
    <location>
        <begin position="216"/>
        <end position="239"/>
    </location>
</feature>
<evidence type="ECO:0000313" key="3">
    <source>
        <dbReference type="Proteomes" id="UP000027466"/>
    </source>
</evidence>
<dbReference type="RefSeq" id="WP_035928560.1">
    <property type="nucleotide sequence ID" value="NZ_CADFFX010000014.1"/>
</dbReference>
<organism evidence="2 3">
    <name type="scientific">Caballeronia glathei</name>
    <dbReference type="NCBI Taxonomy" id="60547"/>
    <lineage>
        <taxon>Bacteria</taxon>
        <taxon>Pseudomonadati</taxon>
        <taxon>Pseudomonadota</taxon>
        <taxon>Betaproteobacteria</taxon>
        <taxon>Burkholderiales</taxon>
        <taxon>Burkholderiaceae</taxon>
        <taxon>Caballeronia</taxon>
    </lineage>
</organism>
<dbReference type="AlphaFoldDB" id="A0A069PTU2"/>
<dbReference type="EMBL" id="JFHC01000037">
    <property type="protein sequence ID" value="KDR40701.1"/>
    <property type="molecule type" value="Genomic_DNA"/>
</dbReference>
<feature type="region of interest" description="Disordered" evidence="1">
    <location>
        <begin position="214"/>
        <end position="257"/>
    </location>
</feature>
<evidence type="ECO:0000256" key="1">
    <source>
        <dbReference type="SAM" id="MobiDB-lite"/>
    </source>
</evidence>
<evidence type="ECO:0000313" key="2">
    <source>
        <dbReference type="EMBL" id="KDR40701.1"/>
    </source>
</evidence>
<accession>A0A069PTU2</accession>
<protein>
    <submittedName>
        <fullName evidence="2">Uncharacterized protein</fullName>
    </submittedName>
</protein>
<dbReference type="Proteomes" id="UP000027466">
    <property type="component" value="Unassembled WGS sequence"/>
</dbReference>
<name>A0A069PTU2_9BURK</name>
<dbReference type="STRING" id="60547.GCA_000751215_01698"/>
<gene>
    <name evidence="2" type="ORF">BG61_23460</name>
</gene>